<accession>A0A0L6UF16</accession>
<gene>
    <name evidence="2" type="ORF">VP01_662g2</name>
</gene>
<reference evidence="2 3" key="1">
    <citation type="submission" date="2015-08" db="EMBL/GenBank/DDBJ databases">
        <title>Next Generation Sequencing and Analysis of the Genome of Puccinia sorghi L Schw, the Causal Agent of Maize Common Rust.</title>
        <authorList>
            <person name="Rochi L."/>
            <person name="Burguener G."/>
            <person name="Darino M."/>
            <person name="Turjanski A."/>
            <person name="Kreff E."/>
            <person name="Dieguez M.J."/>
            <person name="Sacco F."/>
        </authorList>
    </citation>
    <scope>NUCLEOTIDE SEQUENCE [LARGE SCALE GENOMIC DNA]</scope>
    <source>
        <strain evidence="2 3">RO10H11247</strain>
    </source>
</reference>
<feature type="transmembrane region" description="Helical" evidence="1">
    <location>
        <begin position="318"/>
        <end position="339"/>
    </location>
</feature>
<feature type="transmembrane region" description="Helical" evidence="1">
    <location>
        <begin position="385"/>
        <end position="409"/>
    </location>
</feature>
<protein>
    <submittedName>
        <fullName evidence="2">Uncharacterized protein</fullName>
    </submittedName>
</protein>
<sequence length="433" mass="49089">MPKPPLGTLQTISILDVFTNSQINYNAVLTQPIVFLPLASWTVDQLRRCISHPFHQCVTPALLLQGLDPFPMAFWPHSQLPVGGFPTDPAYASPKTQRACPNRASESPRFCIYRQARGQANLTQDPSYFETRKLHLPKTPPPQNQRNGLIHLFILAVIIIITHLLLQIYSDASSEQCSVTYSSTKAELNPLVDLFHEGVWLKALLAEIWNIQIDAANHLINNQDLKEQLMMSDEEFEEKFSNQHLINNKGLDDKTKGIQQEVKHNTIRINLIRTHEMIANSLTKAAQKSVGIICPALYYTGLSCDIYPILNSISFSPCFLFSSFFPFFSLITSSITLHLNLINHHSHSTHISPTQPSIPQLTDPYPSFFCLSCRLLPSFPSFPSLVSAPFISLPLHDLILVTFYSLIFFNQNQLSQILYELPSWLLTVFERKF</sequence>
<organism evidence="2 3">
    <name type="scientific">Puccinia sorghi</name>
    <dbReference type="NCBI Taxonomy" id="27349"/>
    <lineage>
        <taxon>Eukaryota</taxon>
        <taxon>Fungi</taxon>
        <taxon>Dikarya</taxon>
        <taxon>Basidiomycota</taxon>
        <taxon>Pucciniomycotina</taxon>
        <taxon>Pucciniomycetes</taxon>
        <taxon>Pucciniales</taxon>
        <taxon>Pucciniaceae</taxon>
        <taxon>Puccinia</taxon>
    </lineage>
</organism>
<proteinExistence type="predicted"/>
<evidence type="ECO:0000313" key="3">
    <source>
        <dbReference type="Proteomes" id="UP000037035"/>
    </source>
</evidence>
<dbReference type="VEuPathDB" id="FungiDB:VP01_662g2"/>
<dbReference type="AlphaFoldDB" id="A0A0L6UF16"/>
<dbReference type="Proteomes" id="UP000037035">
    <property type="component" value="Unassembled WGS sequence"/>
</dbReference>
<keyword evidence="1" id="KW-0472">Membrane</keyword>
<keyword evidence="1" id="KW-1133">Transmembrane helix</keyword>
<feature type="transmembrane region" description="Helical" evidence="1">
    <location>
        <begin position="148"/>
        <end position="166"/>
    </location>
</feature>
<dbReference type="EMBL" id="LAVV01011974">
    <property type="protein sequence ID" value="KNZ47173.1"/>
    <property type="molecule type" value="Genomic_DNA"/>
</dbReference>
<comment type="caution">
    <text evidence="2">The sequence shown here is derived from an EMBL/GenBank/DDBJ whole genome shotgun (WGS) entry which is preliminary data.</text>
</comment>
<dbReference type="OrthoDB" id="3344688at2759"/>
<evidence type="ECO:0000256" key="1">
    <source>
        <dbReference type="SAM" id="Phobius"/>
    </source>
</evidence>
<name>A0A0L6UF16_9BASI</name>
<evidence type="ECO:0000313" key="2">
    <source>
        <dbReference type="EMBL" id="KNZ47173.1"/>
    </source>
</evidence>
<keyword evidence="1" id="KW-0812">Transmembrane</keyword>
<keyword evidence="3" id="KW-1185">Reference proteome</keyword>